<dbReference type="Pfam" id="PF24883">
    <property type="entry name" value="NPHP3_N"/>
    <property type="match status" value="1"/>
</dbReference>
<keyword evidence="1" id="KW-0677">Repeat</keyword>
<evidence type="ECO:0000259" key="4">
    <source>
        <dbReference type="Pfam" id="PF24883"/>
    </source>
</evidence>
<feature type="repeat" description="ANK" evidence="2">
    <location>
        <begin position="790"/>
        <end position="822"/>
    </location>
</feature>
<feature type="repeat" description="ANK" evidence="2">
    <location>
        <begin position="923"/>
        <end position="955"/>
    </location>
</feature>
<dbReference type="EMBL" id="KV441395">
    <property type="protein sequence ID" value="OAF58990.2"/>
    <property type="molecule type" value="Genomic_DNA"/>
</dbReference>
<dbReference type="PRINTS" id="PR01415">
    <property type="entry name" value="ANKYRIN"/>
</dbReference>
<feature type="repeat" description="ANK" evidence="2">
    <location>
        <begin position="722"/>
        <end position="754"/>
    </location>
</feature>
<dbReference type="SMART" id="SM00248">
    <property type="entry name" value="ANK"/>
    <property type="match status" value="10"/>
</dbReference>
<dbReference type="InterPro" id="IPR002110">
    <property type="entry name" value="Ankyrin_rpt"/>
</dbReference>
<dbReference type="eggNOG" id="KOG0502">
    <property type="taxonomic scope" value="Eukaryota"/>
</dbReference>
<feature type="domain" description="GPI inositol-deacylase winged helix" evidence="3">
    <location>
        <begin position="508"/>
        <end position="584"/>
    </location>
</feature>
<name>A0A177AB80_9PEZI</name>
<dbReference type="PANTHER" id="PTHR10039:SF15">
    <property type="entry name" value="NACHT DOMAIN-CONTAINING PROTEIN"/>
    <property type="match status" value="1"/>
</dbReference>
<feature type="domain" description="Nephrocystin 3-like N-terminal" evidence="4">
    <location>
        <begin position="232"/>
        <end position="397"/>
    </location>
</feature>
<feature type="repeat" description="ANK" evidence="2">
    <location>
        <begin position="856"/>
        <end position="888"/>
    </location>
</feature>
<dbReference type="Proteomes" id="UP000077154">
    <property type="component" value="Unassembled WGS sequence"/>
</dbReference>
<accession>A0A177AB80</accession>
<dbReference type="InterPro" id="IPR027417">
    <property type="entry name" value="P-loop_NTPase"/>
</dbReference>
<dbReference type="Pfam" id="PF00023">
    <property type="entry name" value="Ank"/>
    <property type="match status" value="1"/>
</dbReference>
<gene>
    <name evidence="5" type="ORF">VC83_06296</name>
</gene>
<dbReference type="InterPro" id="IPR056884">
    <property type="entry name" value="NPHP3-like_N"/>
</dbReference>
<dbReference type="InterPro" id="IPR036770">
    <property type="entry name" value="Ankyrin_rpt-contain_sf"/>
</dbReference>
<feature type="repeat" description="ANK" evidence="2">
    <location>
        <begin position="956"/>
        <end position="988"/>
    </location>
</feature>
<dbReference type="Pfam" id="PF13637">
    <property type="entry name" value="Ank_4"/>
    <property type="match status" value="2"/>
</dbReference>
<evidence type="ECO:0000313" key="5">
    <source>
        <dbReference type="EMBL" id="OAF58990.2"/>
    </source>
</evidence>
<feature type="repeat" description="ANK" evidence="2">
    <location>
        <begin position="890"/>
        <end position="922"/>
    </location>
</feature>
<dbReference type="Gene3D" id="3.40.50.300">
    <property type="entry name" value="P-loop containing nucleotide triphosphate hydrolases"/>
    <property type="match status" value="1"/>
</dbReference>
<organism evidence="5">
    <name type="scientific">Pseudogymnoascus destructans</name>
    <dbReference type="NCBI Taxonomy" id="655981"/>
    <lineage>
        <taxon>Eukaryota</taxon>
        <taxon>Fungi</taxon>
        <taxon>Dikarya</taxon>
        <taxon>Ascomycota</taxon>
        <taxon>Pezizomycotina</taxon>
        <taxon>Leotiomycetes</taxon>
        <taxon>Thelebolales</taxon>
        <taxon>Thelebolaceae</taxon>
        <taxon>Pseudogymnoascus</taxon>
    </lineage>
</organism>
<dbReference type="Pfam" id="PF12796">
    <property type="entry name" value="Ank_2"/>
    <property type="match status" value="2"/>
</dbReference>
<evidence type="ECO:0000256" key="2">
    <source>
        <dbReference type="PROSITE-ProRule" id="PRU00023"/>
    </source>
</evidence>
<dbReference type="AlphaFoldDB" id="A0A177AB80"/>
<proteinExistence type="predicted"/>
<sequence>MADPVGAGAGIVGVIGLAIQVTQVVVQFSMDWKNAPDDVKAFMAELGALKTVLSETNANILLNADFEAAFQDQPSVLLSQLGPSSPSTTDTKRLLEICKGELESLLKELKKRGEGHQLGWGRFKSAFLAQDTRDSVENLCRQCQLLNSMLSIDAAVLGATTYKEVKEARKEQQEWHQAEEKISMAIRGGVDESNWRQENQLRKHQEQAILDWLTPIDYAPQQSDFISRRQTGTGQWLLDSTEFQSWLTTEKQTLFCPGIPGSGKTILTSIVIEKLIAQFRNDKNIGIAYLYCNFRRRDEQKVNDLLASLLKQLAQGLNPLPDAVKSLYAKHINIRTQPTLDEISQALESVATLYTKVFIIVDALDECLITGSHRSDFLSKTFDVQEKSGSNLFMTSRHIPEITEIFHGSISLEIRALESDVRRYVDGHISNLPSFVRRSPDLQEEVKTGIVEAVDGMFLLAHLHLDSLIGKRSPKAVRTALKSLPCGSKAFDDAYKDAMIRIEGQLLDQKDLAWQVLSWITCAKRPLTMSELQHALAIELGESSLDEDNLPQIEDMVSVCAGLVTVDEESEIIRLVHYTTQEYFERTMETWFPNLEAEITKICVTYLSFDTFESGICQNDREFEERQRSNQLYNYASFNWGHHAREACTSIPEVHSFLKKRAQIQASIQVLLVKKATYLGESQYSQVFSRELTGLHLAAHFGVEKTVQHLLGTNIPDELDGYGRTPLSRAAENGHEAVVKLLLANNADINLKDELYGQAPLAWAANSGQEAMVKLLLANKADIELKCTRYGWTPLLWAVVHGPEAVVKFLLESGAEMNSQDNSDRTALSWAAGYGKEAVFKLLLEKGADIDLKDKDTRTPLSYAAEKGHEAILKLLLVDSAEVNLKDTWMERTPLVWAAANGHEAVIKLLVLHNAEIDIEDTHARTELSHAAENGQEALVKLLLARNAKVNVEDKWERTPLLYAVQGDHEAVVKLLLKQHAKIDLKDTTHEQTALSLAEMKEDEAVIKLLQIHKKEECVVC</sequence>
<dbReference type="GeneID" id="36289357"/>
<dbReference type="Pfam" id="PF22939">
    <property type="entry name" value="WHD_GPIID"/>
    <property type="match status" value="1"/>
</dbReference>
<dbReference type="InterPro" id="IPR054471">
    <property type="entry name" value="GPIID_WHD"/>
</dbReference>
<protein>
    <submittedName>
        <fullName evidence="5">Uncharacterized protein</fullName>
    </submittedName>
</protein>
<evidence type="ECO:0000259" key="3">
    <source>
        <dbReference type="Pfam" id="PF22939"/>
    </source>
</evidence>
<dbReference type="VEuPathDB" id="FungiDB:GMDG_04971"/>
<dbReference type="OrthoDB" id="195446at2759"/>
<feature type="repeat" description="ANK" evidence="2">
    <location>
        <begin position="823"/>
        <end position="855"/>
    </location>
</feature>
<feature type="repeat" description="ANK" evidence="2">
    <location>
        <begin position="756"/>
        <end position="788"/>
    </location>
</feature>
<dbReference type="RefSeq" id="XP_024324274.1">
    <property type="nucleotide sequence ID" value="XM_024469898.1"/>
</dbReference>
<keyword evidence="2" id="KW-0040">ANK repeat</keyword>
<dbReference type="SUPFAM" id="SSF48403">
    <property type="entry name" value="Ankyrin repeat"/>
    <property type="match status" value="1"/>
</dbReference>
<dbReference type="PROSITE" id="PS50088">
    <property type="entry name" value="ANK_REPEAT"/>
    <property type="match status" value="8"/>
</dbReference>
<evidence type="ECO:0000256" key="1">
    <source>
        <dbReference type="ARBA" id="ARBA00022737"/>
    </source>
</evidence>
<dbReference type="PROSITE" id="PS50297">
    <property type="entry name" value="ANK_REP_REGION"/>
    <property type="match status" value="8"/>
</dbReference>
<dbReference type="SUPFAM" id="SSF52540">
    <property type="entry name" value="P-loop containing nucleoside triphosphate hydrolases"/>
    <property type="match status" value="1"/>
</dbReference>
<reference evidence="5" key="1">
    <citation type="submission" date="2016-03" db="EMBL/GenBank/DDBJ databases">
        <title>Updated assembly of Pseudogymnoascus destructans, the fungus causing white-nose syndrome of bats.</title>
        <authorList>
            <person name="Palmer J.M."/>
            <person name="Drees K.P."/>
            <person name="Foster J.T."/>
            <person name="Lindner D.L."/>
        </authorList>
    </citation>
    <scope>NUCLEOTIDE SEQUENCE [LARGE SCALE GENOMIC DNA]</scope>
    <source>
        <strain evidence="5">20631-21</strain>
    </source>
</reference>
<dbReference type="PANTHER" id="PTHR10039">
    <property type="entry name" value="AMELOGENIN"/>
    <property type="match status" value="1"/>
</dbReference>
<dbReference type="Gene3D" id="1.25.40.20">
    <property type="entry name" value="Ankyrin repeat-containing domain"/>
    <property type="match status" value="4"/>
</dbReference>